<organism evidence="3 4">
    <name type="scientific">Mycetomoellerius zeteki</name>
    <dbReference type="NCBI Taxonomy" id="64791"/>
    <lineage>
        <taxon>Eukaryota</taxon>
        <taxon>Metazoa</taxon>
        <taxon>Ecdysozoa</taxon>
        <taxon>Arthropoda</taxon>
        <taxon>Hexapoda</taxon>
        <taxon>Insecta</taxon>
        <taxon>Pterygota</taxon>
        <taxon>Neoptera</taxon>
        <taxon>Endopterygota</taxon>
        <taxon>Hymenoptera</taxon>
        <taxon>Apocrita</taxon>
        <taxon>Aculeata</taxon>
        <taxon>Formicoidea</taxon>
        <taxon>Formicidae</taxon>
        <taxon>Myrmicinae</taxon>
        <taxon>Mycetomoellerius</taxon>
    </lineage>
</organism>
<feature type="region of interest" description="Disordered" evidence="1">
    <location>
        <begin position="1"/>
        <end position="24"/>
    </location>
</feature>
<evidence type="ECO:0000259" key="2">
    <source>
        <dbReference type="Pfam" id="PF16012"/>
    </source>
</evidence>
<evidence type="ECO:0000256" key="1">
    <source>
        <dbReference type="SAM" id="MobiDB-lite"/>
    </source>
</evidence>
<dbReference type="STRING" id="64791.A0A151WEA2"/>
<dbReference type="Pfam" id="PF16012">
    <property type="entry name" value="DUF4780"/>
    <property type="match status" value="1"/>
</dbReference>
<evidence type="ECO:0000313" key="3">
    <source>
        <dbReference type="EMBL" id="KYQ46155.1"/>
    </source>
</evidence>
<reference evidence="3 4" key="1">
    <citation type="submission" date="2015-09" db="EMBL/GenBank/DDBJ databases">
        <title>Trachymyrmex zeteki WGS genome.</title>
        <authorList>
            <person name="Nygaard S."/>
            <person name="Hu H."/>
            <person name="Boomsma J."/>
            <person name="Zhang G."/>
        </authorList>
    </citation>
    <scope>NUCLEOTIDE SEQUENCE [LARGE SCALE GENOMIC DNA]</scope>
    <source>
        <strain evidence="3">Tzet28-1</strain>
        <tissue evidence="3">Whole body</tissue>
    </source>
</reference>
<name>A0A151WEA2_9HYME</name>
<gene>
    <name evidence="3" type="ORF">ALC60_14854</name>
</gene>
<sequence length="117" mass="12538">MANKPQRKCAQNFSGAPEAPPDDGTCGGAGDFLVVEKAIKLLDRQNTGLGVREWVVVRGSESKDAKSAHFAALIGDTSLEVLKTYDFKPFCELGRATVKLLDKEHRGTTTTGTEEAA</sequence>
<protein>
    <recommendedName>
        <fullName evidence="2">DUF4780 domain-containing protein</fullName>
    </recommendedName>
</protein>
<dbReference type="AlphaFoldDB" id="A0A151WEA2"/>
<feature type="domain" description="DUF4780" evidence="2">
    <location>
        <begin position="36"/>
        <end position="98"/>
    </location>
</feature>
<accession>A0A151WEA2</accession>
<dbReference type="InterPro" id="IPR031961">
    <property type="entry name" value="DUF4780"/>
</dbReference>
<proteinExistence type="predicted"/>
<dbReference type="EMBL" id="KQ983251">
    <property type="protein sequence ID" value="KYQ46155.1"/>
    <property type="molecule type" value="Genomic_DNA"/>
</dbReference>
<evidence type="ECO:0000313" key="4">
    <source>
        <dbReference type="Proteomes" id="UP000075809"/>
    </source>
</evidence>
<keyword evidence="4" id="KW-1185">Reference proteome</keyword>
<dbReference type="Proteomes" id="UP000075809">
    <property type="component" value="Unassembled WGS sequence"/>
</dbReference>